<accession>A0ABU8ZAK1</accession>
<evidence type="ECO:0000313" key="9">
    <source>
        <dbReference type="Proteomes" id="UP001334005"/>
    </source>
</evidence>
<evidence type="ECO:0000256" key="4">
    <source>
        <dbReference type="ARBA" id="ARBA00022989"/>
    </source>
</evidence>
<protein>
    <submittedName>
        <fullName evidence="8">DMT family transporter</fullName>
    </submittedName>
</protein>
<feature type="transmembrane region" description="Helical" evidence="6">
    <location>
        <begin position="91"/>
        <end position="112"/>
    </location>
</feature>
<comment type="caution">
    <text evidence="8">The sequence shown here is derived from an EMBL/GenBank/DDBJ whole genome shotgun (WGS) entry which is preliminary data.</text>
</comment>
<dbReference type="EMBL" id="JARXNH020000057">
    <property type="protein sequence ID" value="MEK0250321.1"/>
    <property type="molecule type" value="Genomic_DNA"/>
</dbReference>
<feature type="domain" description="EamA" evidence="7">
    <location>
        <begin position="3"/>
        <end position="135"/>
    </location>
</feature>
<evidence type="ECO:0000256" key="2">
    <source>
        <dbReference type="ARBA" id="ARBA00022475"/>
    </source>
</evidence>
<dbReference type="InterPro" id="IPR037185">
    <property type="entry name" value="EmrE-like"/>
</dbReference>
<keyword evidence="9" id="KW-1185">Reference proteome</keyword>
<keyword evidence="2" id="KW-1003">Cell membrane</keyword>
<feature type="transmembrane region" description="Helical" evidence="6">
    <location>
        <begin position="121"/>
        <end position="142"/>
    </location>
</feature>
<feature type="transmembrane region" description="Helical" evidence="6">
    <location>
        <begin position="274"/>
        <end position="292"/>
    </location>
</feature>
<dbReference type="SUPFAM" id="SSF103481">
    <property type="entry name" value="Multidrug resistance efflux transporter EmrE"/>
    <property type="match status" value="2"/>
</dbReference>
<gene>
    <name evidence="8" type="ORF">QFI66_019740</name>
</gene>
<feature type="transmembrane region" description="Helical" evidence="6">
    <location>
        <begin position="216"/>
        <end position="237"/>
    </location>
</feature>
<dbReference type="Pfam" id="PF00892">
    <property type="entry name" value="EamA"/>
    <property type="match status" value="2"/>
</dbReference>
<feature type="transmembrane region" description="Helical" evidence="6">
    <location>
        <begin position="30"/>
        <end position="50"/>
    </location>
</feature>
<evidence type="ECO:0000256" key="1">
    <source>
        <dbReference type="ARBA" id="ARBA00004651"/>
    </source>
</evidence>
<keyword evidence="3 6" id="KW-0812">Transmembrane</keyword>
<dbReference type="PANTHER" id="PTHR42920">
    <property type="entry name" value="OS03G0707200 PROTEIN-RELATED"/>
    <property type="match status" value="1"/>
</dbReference>
<evidence type="ECO:0000256" key="5">
    <source>
        <dbReference type="ARBA" id="ARBA00023136"/>
    </source>
</evidence>
<evidence type="ECO:0000313" key="8">
    <source>
        <dbReference type="EMBL" id="MEK0250321.1"/>
    </source>
</evidence>
<feature type="transmembrane region" description="Helical" evidence="6">
    <location>
        <begin position="154"/>
        <end position="170"/>
    </location>
</feature>
<dbReference type="PANTHER" id="PTHR42920:SF11">
    <property type="entry name" value="INNER MEMBRANE PROTEIN YTFF"/>
    <property type="match status" value="1"/>
</dbReference>
<evidence type="ECO:0000259" key="7">
    <source>
        <dbReference type="Pfam" id="PF00892"/>
    </source>
</evidence>
<feature type="transmembrane region" description="Helical" evidence="6">
    <location>
        <begin position="62"/>
        <end position="85"/>
    </location>
</feature>
<keyword evidence="4 6" id="KW-1133">Transmembrane helix</keyword>
<dbReference type="InterPro" id="IPR000620">
    <property type="entry name" value="EamA_dom"/>
</dbReference>
<dbReference type="InterPro" id="IPR051258">
    <property type="entry name" value="Diverse_Substrate_Transporter"/>
</dbReference>
<name>A0ABU8ZAK1_9ENTR</name>
<organism evidence="8 9">
    <name type="scientific">Raoultella scottii</name>
    <dbReference type="NCBI Taxonomy" id="3040937"/>
    <lineage>
        <taxon>Bacteria</taxon>
        <taxon>Pseudomonadati</taxon>
        <taxon>Pseudomonadota</taxon>
        <taxon>Gammaproteobacteria</taxon>
        <taxon>Enterobacterales</taxon>
        <taxon>Enterobacteriaceae</taxon>
        <taxon>Klebsiella/Raoultella group</taxon>
        <taxon>Raoultella</taxon>
    </lineage>
</organism>
<dbReference type="Proteomes" id="UP001334005">
    <property type="component" value="Unassembled WGS sequence"/>
</dbReference>
<reference evidence="8 9" key="1">
    <citation type="submission" date="2024-03" db="EMBL/GenBank/DDBJ databases">
        <title>Two novel Raoultella species associated with bleeding cankers of broadleaf hosts, Raoultella scottia sp. nov. and Raoultella lignicola sp. nov.</title>
        <authorList>
            <person name="Brady C.L."/>
        </authorList>
    </citation>
    <scope>NUCLEOTIDE SEQUENCE [LARGE SCALE GENOMIC DNA]</scope>
    <source>
        <strain evidence="8 9">BAC 10a-01-01</strain>
    </source>
</reference>
<feature type="transmembrane region" description="Helical" evidence="6">
    <location>
        <begin position="182"/>
        <end position="204"/>
    </location>
</feature>
<feature type="domain" description="EamA" evidence="7">
    <location>
        <begin position="151"/>
        <end position="289"/>
    </location>
</feature>
<keyword evidence="5 6" id="KW-0472">Membrane</keyword>
<comment type="subcellular location">
    <subcellularLocation>
        <location evidence="1">Cell membrane</location>
        <topology evidence="1">Multi-pass membrane protein</topology>
    </subcellularLocation>
</comment>
<sequence>MPYLLLTLAALFWGGNYVVGHILVQGADPILMTEARWALTALLLVVLYHRQIGESRMLLRKNAATLLILTLCGQVSFPLTLYIGLQTTSALNAAIYMSATPCMVLIINRLIFRDRVSARNWLGVTFSTAGVLILLLQGNLLHPEGLKSFRSGDLWAMGSALSWALYCSLLRNKDRRIPANAFVAVSSLVGALLLIPVVIVWLSRQPAISFSAYHDAFFLSGLAYLVIFPSWLAYLFWNKGIAAIGATRGEIYTHIIPLSGGILSILFLHTQPHLYHLASALLIMTGIGICSVEKKSIRNQITIPDDLTR</sequence>
<feature type="transmembrane region" description="Helical" evidence="6">
    <location>
        <begin position="249"/>
        <end position="268"/>
    </location>
</feature>
<evidence type="ECO:0000256" key="3">
    <source>
        <dbReference type="ARBA" id="ARBA00022692"/>
    </source>
</evidence>
<evidence type="ECO:0000256" key="6">
    <source>
        <dbReference type="SAM" id="Phobius"/>
    </source>
</evidence>
<dbReference type="RefSeq" id="WP_331835453.1">
    <property type="nucleotide sequence ID" value="NZ_JARXNH020000057.1"/>
</dbReference>
<proteinExistence type="predicted"/>